<dbReference type="Proteomes" id="UP000743370">
    <property type="component" value="Unassembled WGS sequence"/>
</dbReference>
<reference evidence="2 3" key="1">
    <citation type="submission" date="2020-05" db="EMBL/GenBank/DDBJ databases">
        <title>Vigna angularis (adzuki bean) Var. LongXiaoDou No. 4 denovo assembly.</title>
        <authorList>
            <person name="Xiang H."/>
        </authorList>
    </citation>
    <scope>NUCLEOTIDE SEQUENCE [LARGE SCALE GENOMIC DNA]</scope>
    <source>
        <tissue evidence="2">Leaf</tissue>
    </source>
</reference>
<dbReference type="EMBL" id="JABFOF010000006">
    <property type="protein sequence ID" value="KAG2394466.1"/>
    <property type="molecule type" value="Genomic_DNA"/>
</dbReference>
<evidence type="ECO:0000313" key="2">
    <source>
        <dbReference type="EMBL" id="KAG2394466.1"/>
    </source>
</evidence>
<accession>A0A8T0K4G0</accession>
<dbReference type="PANTHER" id="PTHR33205">
    <property type="entry name" value="TRANSMEMBRANE PROTEIN"/>
    <property type="match status" value="1"/>
</dbReference>
<comment type="caution">
    <text evidence="2">The sequence shown here is derived from an EMBL/GenBank/DDBJ whole genome shotgun (WGS) entry which is preliminary data.</text>
</comment>
<protein>
    <submittedName>
        <fullName evidence="2">Uncharacterized protein</fullName>
    </submittedName>
</protein>
<dbReference type="PANTHER" id="PTHR33205:SF1">
    <property type="entry name" value="TRANSMEMBRANE PROTEIN"/>
    <property type="match status" value="1"/>
</dbReference>
<feature type="region of interest" description="Disordered" evidence="1">
    <location>
        <begin position="1"/>
        <end position="24"/>
    </location>
</feature>
<evidence type="ECO:0000256" key="1">
    <source>
        <dbReference type="SAM" id="MobiDB-lite"/>
    </source>
</evidence>
<evidence type="ECO:0000313" key="3">
    <source>
        <dbReference type="Proteomes" id="UP000743370"/>
    </source>
</evidence>
<sequence length="383" mass="42187">MTSPRAFQQPRLGPPSQSASVNVSSRSADRLGPFHIRPRHIAGPHPLPSRQFQALFDSLFKVLFIFPSRYLFTIGLSPVFSLGRNLPPDWCCIPKQPDSPIVPRGVTGSGHNGAFTLSGAPFQGTWARSATEDASPDYNSNAKGDRFSWWVVPASLLSAKNAIGPIDWIAESPRLVSSICSSTFLAAAPRRYLGFRPTTMVVSRQASFRPDARLHGYDDVSHFATFFIDARAEISVAESRFDSFRDDSVGRRPLRPPLSRLFGCLDAFAGRIGLGIDNDPSAGLPTKTLLRLLLPLNDKVQWTSHHVTGSEPPTSPQSEHFTGPFNRLPGLVDQGYRLVEYISVARLRPRTSKGITDLLLPQTSVAYAAIVPRRSWPWRVSST</sequence>
<organism evidence="2 3">
    <name type="scientific">Phaseolus angularis</name>
    <name type="common">Azuki bean</name>
    <name type="synonym">Vigna angularis</name>
    <dbReference type="NCBI Taxonomy" id="3914"/>
    <lineage>
        <taxon>Eukaryota</taxon>
        <taxon>Viridiplantae</taxon>
        <taxon>Streptophyta</taxon>
        <taxon>Embryophyta</taxon>
        <taxon>Tracheophyta</taxon>
        <taxon>Spermatophyta</taxon>
        <taxon>Magnoliopsida</taxon>
        <taxon>eudicotyledons</taxon>
        <taxon>Gunneridae</taxon>
        <taxon>Pentapetalae</taxon>
        <taxon>rosids</taxon>
        <taxon>fabids</taxon>
        <taxon>Fabales</taxon>
        <taxon>Fabaceae</taxon>
        <taxon>Papilionoideae</taxon>
        <taxon>50 kb inversion clade</taxon>
        <taxon>NPAAA clade</taxon>
        <taxon>indigoferoid/millettioid clade</taxon>
        <taxon>Phaseoleae</taxon>
        <taxon>Vigna</taxon>
    </lineage>
</organism>
<name>A0A8T0K4G0_PHAAN</name>
<dbReference type="AlphaFoldDB" id="A0A8T0K4G0"/>
<gene>
    <name evidence="2" type="ORF">HKW66_Vig0181560</name>
</gene>
<proteinExistence type="predicted"/>